<proteinExistence type="predicted"/>
<evidence type="ECO:0000313" key="2">
    <source>
        <dbReference type="Proteomes" id="UP000183120"/>
    </source>
</evidence>
<dbReference type="EMBL" id="MNUY01000006">
    <property type="protein sequence ID" value="OIO15568.1"/>
    <property type="molecule type" value="Genomic_DNA"/>
</dbReference>
<dbReference type="AlphaFoldDB" id="A0A1J4TVA6"/>
<reference evidence="1 2" key="1">
    <citation type="journal article" date="2016" name="Environ. Microbiol.">
        <title>Genomic resolution of a cold subsurface aquifer community provides metabolic insights for novel microbes adapted to high CO concentrations.</title>
        <authorList>
            <person name="Probst A.J."/>
            <person name="Castelle C.J."/>
            <person name="Singh A."/>
            <person name="Brown C.T."/>
            <person name="Anantharaman K."/>
            <person name="Sharon I."/>
            <person name="Hug L.A."/>
            <person name="Burstein D."/>
            <person name="Emerson J.B."/>
            <person name="Thomas B.C."/>
            <person name="Banfield J.F."/>
        </authorList>
    </citation>
    <scope>NUCLEOTIDE SEQUENCE [LARGE SCALE GENOMIC DNA]</scope>
    <source>
        <strain evidence="1">CG1_02_37_22</strain>
    </source>
</reference>
<evidence type="ECO:0000313" key="1">
    <source>
        <dbReference type="EMBL" id="OIO15568.1"/>
    </source>
</evidence>
<protein>
    <submittedName>
        <fullName evidence="1">Uncharacterized protein</fullName>
    </submittedName>
</protein>
<organism evidence="1 2">
    <name type="scientific">Candidatus Gottesmanbacteria bacterium CG1_02_37_22</name>
    <dbReference type="NCBI Taxonomy" id="1805209"/>
    <lineage>
        <taxon>Bacteria</taxon>
        <taxon>Candidatus Gottesmaniibacteriota</taxon>
    </lineage>
</organism>
<accession>A0A1J4TVA6</accession>
<name>A0A1J4TVA6_9BACT</name>
<sequence>MNISFHHKEGGPVCQVVQDGTWNKDQAESAAQLFAGAVISVEGAFSYYPKDGGDIVVIGRMPEDWDDRSREVRESAHIGPFGDGILASFYTSEGGMAISRRHPHGKPGVFETTTTIFDLEAGMFERRPSWIIPAGEEREERITLGEMVIDIDLP</sequence>
<dbReference type="Proteomes" id="UP000183120">
    <property type="component" value="Unassembled WGS sequence"/>
</dbReference>
<comment type="caution">
    <text evidence="1">The sequence shown here is derived from an EMBL/GenBank/DDBJ whole genome shotgun (WGS) entry which is preliminary data.</text>
</comment>
<gene>
    <name evidence="1" type="ORF">AUJ73_00375</name>
</gene>